<dbReference type="PANTHER" id="PTHR43208:SF1">
    <property type="entry name" value="ABC TRANSPORTER SUBSTRATE-BINDING PROTEIN"/>
    <property type="match status" value="1"/>
</dbReference>
<evidence type="ECO:0000313" key="3">
    <source>
        <dbReference type="EMBL" id="MBB3930114.1"/>
    </source>
</evidence>
<dbReference type="RefSeq" id="WP_183397804.1">
    <property type="nucleotide sequence ID" value="NZ_JACIDS010000002.1"/>
</dbReference>
<dbReference type="CDD" id="cd19963">
    <property type="entry name" value="PBP1_BMP-like"/>
    <property type="match status" value="1"/>
</dbReference>
<name>A0A840ALK2_9HYPH</name>
<dbReference type="Gene3D" id="3.40.50.2300">
    <property type="match status" value="2"/>
</dbReference>
<gene>
    <name evidence="3" type="ORF">GGR25_001153</name>
</gene>
<dbReference type="PROSITE" id="PS51318">
    <property type="entry name" value="TAT"/>
    <property type="match status" value="1"/>
</dbReference>
<protein>
    <submittedName>
        <fullName evidence="3">Basic membrane lipoprotein Med (Substrate-binding protein (PBP1-ABC) superfamily)</fullName>
    </submittedName>
</protein>
<keyword evidence="1" id="KW-0732">Signal</keyword>
<dbReference type="Proteomes" id="UP000553963">
    <property type="component" value="Unassembled WGS sequence"/>
</dbReference>
<reference evidence="3 4" key="1">
    <citation type="submission" date="2020-08" db="EMBL/GenBank/DDBJ databases">
        <title>Genomic Encyclopedia of Type Strains, Phase IV (KMG-IV): sequencing the most valuable type-strain genomes for metagenomic binning, comparative biology and taxonomic classification.</title>
        <authorList>
            <person name="Goeker M."/>
        </authorList>
    </citation>
    <scope>NUCLEOTIDE SEQUENCE [LARGE SCALE GENOMIC DNA]</scope>
    <source>
        <strain evidence="3 4">DSM 25966</strain>
    </source>
</reference>
<evidence type="ECO:0000259" key="2">
    <source>
        <dbReference type="Pfam" id="PF02608"/>
    </source>
</evidence>
<keyword evidence="4" id="KW-1185">Reference proteome</keyword>
<dbReference type="PANTHER" id="PTHR43208">
    <property type="entry name" value="ABC TRANSPORTER SUBSTRATE-BINDING PROTEIN"/>
    <property type="match status" value="1"/>
</dbReference>
<dbReference type="EMBL" id="JACIDS010000002">
    <property type="protein sequence ID" value="MBB3930114.1"/>
    <property type="molecule type" value="Genomic_DNA"/>
</dbReference>
<proteinExistence type="predicted"/>
<feature type="domain" description="ABC transporter substrate-binding protein PnrA-like" evidence="2">
    <location>
        <begin position="50"/>
        <end position="294"/>
    </location>
</feature>
<dbReference type="InterPro" id="IPR003760">
    <property type="entry name" value="PnrA-like"/>
</dbReference>
<keyword evidence="3" id="KW-0449">Lipoprotein</keyword>
<dbReference type="InterPro" id="IPR006311">
    <property type="entry name" value="TAT_signal"/>
</dbReference>
<dbReference type="InterPro" id="IPR052910">
    <property type="entry name" value="ABC-Purine-Binding"/>
</dbReference>
<accession>A0A840ALK2</accession>
<organism evidence="3 4">
    <name type="scientific">Kaistia hirudinis</name>
    <dbReference type="NCBI Taxonomy" id="1293440"/>
    <lineage>
        <taxon>Bacteria</taxon>
        <taxon>Pseudomonadati</taxon>
        <taxon>Pseudomonadota</taxon>
        <taxon>Alphaproteobacteria</taxon>
        <taxon>Hyphomicrobiales</taxon>
        <taxon>Kaistiaceae</taxon>
        <taxon>Kaistia</taxon>
    </lineage>
</organism>
<dbReference type="AlphaFoldDB" id="A0A840ALK2"/>
<dbReference type="Pfam" id="PF02608">
    <property type="entry name" value="Bmp"/>
    <property type="match status" value="1"/>
</dbReference>
<comment type="caution">
    <text evidence="3">The sequence shown here is derived from an EMBL/GenBank/DDBJ whole genome shotgun (WGS) entry which is preliminary data.</text>
</comment>
<evidence type="ECO:0000256" key="1">
    <source>
        <dbReference type="ARBA" id="ARBA00022729"/>
    </source>
</evidence>
<sequence length="373" mass="41165">MIDLKNINRRRFMGLAGMTAAASMVPWKVRQALAATPLPAVKEEDAIIGFGHVGPISDEGWTYSHHQGLEAVKAAFPKAKYLEVENIPFSADCTRIYRQMVSDGANMIFSTSNYGDLIYEVSDRATDVAWFECDGRRPADNLSGYYIQHWYPTYVVGIAAGLLSKTGKLGYVASFPVPSVFSGTNAFLMGARTVNPNATLQAVVINSWFDPQGAKQAGTALADNGCDFLFGIMDEAAYLQVAEERGIWAAMWNTDIRRYGPKAYVSSIVLDWKDYYVEQVKKRLAGEWTGGEETLLPMGKGIDRDAWGERVPADVAAKADAVRDKMLKEGWSPFVGEIKDAEGTVRVPAGHRMTEDELYNWDWSIEGVSGLKV</sequence>
<evidence type="ECO:0000313" key="4">
    <source>
        <dbReference type="Proteomes" id="UP000553963"/>
    </source>
</evidence>
<dbReference type="GO" id="GO:0005886">
    <property type="term" value="C:plasma membrane"/>
    <property type="evidence" value="ECO:0007669"/>
    <property type="project" value="InterPro"/>
</dbReference>